<feature type="non-terminal residue" evidence="1">
    <location>
        <position position="1"/>
    </location>
</feature>
<gene>
    <name evidence="1" type="ORF">LCGC14_2405310</name>
</gene>
<dbReference type="AlphaFoldDB" id="A0A0F9ENI2"/>
<proteinExistence type="predicted"/>
<comment type="caution">
    <text evidence="1">The sequence shown here is derived from an EMBL/GenBank/DDBJ whole genome shotgun (WGS) entry which is preliminary data.</text>
</comment>
<protein>
    <submittedName>
        <fullName evidence="1">Uncharacterized protein</fullName>
    </submittedName>
</protein>
<organism evidence="1">
    <name type="scientific">marine sediment metagenome</name>
    <dbReference type="NCBI Taxonomy" id="412755"/>
    <lineage>
        <taxon>unclassified sequences</taxon>
        <taxon>metagenomes</taxon>
        <taxon>ecological metagenomes</taxon>
    </lineage>
</organism>
<sequence>RVPHVPALALLVCRLLLEKKKI</sequence>
<name>A0A0F9ENI2_9ZZZZ</name>
<evidence type="ECO:0000313" key="1">
    <source>
        <dbReference type="EMBL" id="KKL25433.1"/>
    </source>
</evidence>
<dbReference type="EMBL" id="LAZR01036214">
    <property type="protein sequence ID" value="KKL25433.1"/>
    <property type="molecule type" value="Genomic_DNA"/>
</dbReference>
<accession>A0A0F9ENI2</accession>
<reference evidence="1" key="1">
    <citation type="journal article" date="2015" name="Nature">
        <title>Complex archaea that bridge the gap between prokaryotes and eukaryotes.</title>
        <authorList>
            <person name="Spang A."/>
            <person name="Saw J.H."/>
            <person name="Jorgensen S.L."/>
            <person name="Zaremba-Niedzwiedzka K."/>
            <person name="Martijn J."/>
            <person name="Lind A.E."/>
            <person name="van Eijk R."/>
            <person name="Schleper C."/>
            <person name="Guy L."/>
            <person name="Ettema T.J."/>
        </authorList>
    </citation>
    <scope>NUCLEOTIDE SEQUENCE</scope>
</reference>